<organism evidence="1 2">
    <name type="scientific">Streptomyces fimbriatus</name>
    <dbReference type="NCBI Taxonomy" id="68197"/>
    <lineage>
        <taxon>Bacteria</taxon>
        <taxon>Bacillati</taxon>
        <taxon>Actinomycetota</taxon>
        <taxon>Actinomycetes</taxon>
        <taxon>Kitasatosporales</taxon>
        <taxon>Streptomycetaceae</taxon>
        <taxon>Streptomyces</taxon>
    </lineage>
</organism>
<name>A0ABW0DBT0_STRFI</name>
<evidence type="ECO:0000313" key="2">
    <source>
        <dbReference type="Proteomes" id="UP001596156"/>
    </source>
</evidence>
<dbReference type="EMBL" id="JBHSKL010000026">
    <property type="protein sequence ID" value="MFC5226892.1"/>
    <property type="molecule type" value="Genomic_DNA"/>
</dbReference>
<reference evidence="2" key="1">
    <citation type="journal article" date="2019" name="Int. J. Syst. Evol. Microbiol.">
        <title>The Global Catalogue of Microorganisms (GCM) 10K type strain sequencing project: providing services to taxonomists for standard genome sequencing and annotation.</title>
        <authorList>
            <consortium name="The Broad Institute Genomics Platform"/>
            <consortium name="The Broad Institute Genome Sequencing Center for Infectious Disease"/>
            <person name="Wu L."/>
            <person name="Ma J."/>
        </authorList>
    </citation>
    <scope>NUCLEOTIDE SEQUENCE [LARGE SCALE GENOMIC DNA]</scope>
    <source>
        <strain evidence="2">CCM 8479</strain>
    </source>
</reference>
<keyword evidence="2" id="KW-1185">Reference proteome</keyword>
<protein>
    <submittedName>
        <fullName evidence="1">Uncharacterized protein</fullName>
    </submittedName>
</protein>
<proteinExistence type="predicted"/>
<sequence length="261" mass="28633">MTEPTSPADTGDGGAPARQSSMFRTAAEPLQSLALLSLDLDTVARRLRLRIEESWDGHGAVRAAFFVLGGTDFVVTDHEGDPPGTNVWVRKYGPVGAAERMAVLLTALGVGEEAVSWSVWGRGTDLSRIPPAWRRGRRRTVMSHQRFWETFKKRPGLFVGRVRYDTVVAFLDGYDVAADGALLEGFQEWLAARHGSAGNLRWSALVVRELHPEGRPAEPWSEETDRAAVAALLARLDAFFREAAPAGASCRDLGHDGERRE</sequence>
<accession>A0ABW0DBT0</accession>
<evidence type="ECO:0000313" key="1">
    <source>
        <dbReference type="EMBL" id="MFC5226892.1"/>
    </source>
</evidence>
<comment type="caution">
    <text evidence="1">The sequence shown here is derived from an EMBL/GenBank/DDBJ whole genome shotgun (WGS) entry which is preliminary data.</text>
</comment>
<dbReference type="Proteomes" id="UP001596156">
    <property type="component" value="Unassembled WGS sequence"/>
</dbReference>
<gene>
    <name evidence="1" type="ORF">ACFPN6_20280</name>
</gene>
<dbReference type="RefSeq" id="WP_344642179.1">
    <property type="nucleotide sequence ID" value="NZ_BAAASS010000001.1"/>
</dbReference>